<dbReference type="InterPro" id="IPR005225">
    <property type="entry name" value="Small_GTP-bd"/>
</dbReference>
<feature type="compositionally biased region" description="Basic residues" evidence="7">
    <location>
        <begin position="484"/>
        <end position="495"/>
    </location>
</feature>
<dbReference type="Pfam" id="PF11987">
    <property type="entry name" value="IF-2"/>
    <property type="match status" value="1"/>
</dbReference>
<dbReference type="OrthoDB" id="361630at2759"/>
<evidence type="ECO:0000256" key="3">
    <source>
        <dbReference type="ARBA" id="ARBA00022540"/>
    </source>
</evidence>
<comment type="caution">
    <text evidence="9">The sequence shown here is derived from an EMBL/GenBank/DDBJ whole genome shotgun (WGS) entry which is preliminary data.</text>
</comment>
<dbReference type="NCBIfam" id="TIGR00231">
    <property type="entry name" value="small_GTP"/>
    <property type="match status" value="1"/>
</dbReference>
<dbReference type="SUPFAM" id="SSF50447">
    <property type="entry name" value="Translation proteins"/>
    <property type="match status" value="2"/>
</dbReference>
<feature type="compositionally biased region" description="Low complexity" evidence="7">
    <location>
        <begin position="239"/>
        <end position="257"/>
    </location>
</feature>
<feature type="compositionally biased region" description="Low complexity" evidence="7">
    <location>
        <begin position="78"/>
        <end position="134"/>
    </location>
</feature>
<comment type="similarity">
    <text evidence="2">Belongs to the TRAFAC class translation factor GTPase superfamily. Classic translation factor GTPase family. IF-2 subfamily.</text>
</comment>
<proteinExistence type="inferred from homology"/>
<gene>
    <name evidence="9" type="ORF">SEMRO_81_G043420.1</name>
</gene>
<feature type="region of interest" description="Disordered" evidence="7">
    <location>
        <begin position="236"/>
        <end position="328"/>
    </location>
</feature>
<feature type="region of interest" description="Disordered" evidence="7">
    <location>
        <begin position="65"/>
        <end position="134"/>
    </location>
</feature>
<dbReference type="GO" id="GO:0003924">
    <property type="term" value="F:GTPase activity"/>
    <property type="evidence" value="ECO:0007669"/>
    <property type="project" value="InterPro"/>
</dbReference>
<feature type="region of interest" description="Disordered" evidence="7">
    <location>
        <begin position="27"/>
        <end position="50"/>
    </location>
</feature>
<keyword evidence="6" id="KW-0342">GTP-binding</keyword>
<feature type="region of interest" description="Disordered" evidence="7">
    <location>
        <begin position="397"/>
        <end position="447"/>
    </location>
</feature>
<dbReference type="FunFam" id="3.40.50.10050:FF:000001">
    <property type="entry name" value="Translation initiation factor IF-2"/>
    <property type="match status" value="1"/>
</dbReference>
<feature type="compositionally biased region" description="Low complexity" evidence="7">
    <location>
        <begin position="421"/>
        <end position="430"/>
    </location>
</feature>
<evidence type="ECO:0000256" key="2">
    <source>
        <dbReference type="ARBA" id="ARBA00007733"/>
    </source>
</evidence>
<evidence type="ECO:0000259" key="8">
    <source>
        <dbReference type="PROSITE" id="PS51722"/>
    </source>
</evidence>
<evidence type="ECO:0000313" key="9">
    <source>
        <dbReference type="EMBL" id="CAB9500315.1"/>
    </source>
</evidence>
<feature type="domain" description="Tr-type G" evidence="8">
    <location>
        <begin position="450"/>
        <end position="673"/>
    </location>
</feature>
<dbReference type="InterPro" id="IPR036925">
    <property type="entry name" value="TIF_IF2_dom3_sf"/>
</dbReference>
<dbReference type="Gene3D" id="3.40.50.10050">
    <property type="entry name" value="Translation initiation factor IF- 2, domain 3"/>
    <property type="match status" value="1"/>
</dbReference>
<comment type="subcellular location">
    <subcellularLocation>
        <location evidence="1">Plastid</location>
        <location evidence="1">Chloroplast</location>
    </subcellularLocation>
</comment>
<keyword evidence="10" id="KW-1185">Reference proteome</keyword>
<dbReference type="PROSITE" id="PS51722">
    <property type="entry name" value="G_TR_2"/>
    <property type="match status" value="1"/>
</dbReference>
<keyword evidence="3" id="KW-0396">Initiation factor</keyword>
<sequence>MLRCRPSAFGRPRSSLVIATSNKRCLVSSNNTGRRGPSAGNQQQQQQALRRPEYLQKLRVSNPISQEALGGKFPQQTKNLKNRPNSNNSNLVNLIRQTNATSTTSTTPSATQSNLPSNSTNNTNNNNDNNTRTTSDLVDFFKKRLGEHNTQQKKHAANNNNKSTKHHNAPPPKQLQSWRHGLRAAKQQVQQAHNNKDPTSVLAVLNNPPSTSNSYSNSNTGSVSLIGQYVAELQKRKSQQQTTQETEQSTTTPESSTAISEKVPSWRKTVRDFSNNPPIIYNPQQQPQQQTSPAPPPPTTMRRRPPVTFEEPPQEKFKPPPPKQVQVDLPPHDISIRELSRLSSVKATKIMHVLQDLGELARNRSRHSADADLEIDPEVAEMVLLELNVPFTKQQSNANTIDKDHEQLMERRRRNESIVATTTTTSTPSSDVDEEQEEQQPTVAYDSLPPRAPVVCIMGHVDHGKTTLMDALRRRAQGNSNTKKQSKKKKTKKAKNSNSANAKNTDVAGTEAGGITQVVSAFQVPLDNNDNNNSMITFLDTPGHAAFSAMRNSGSHAADILLLVVAADDGVQPQTIEIINTYKSIAKESGGEGITMVVAMNKIDKPGIDVAESQRRIENQLLEHDIYPEGASGSGSGAVANSVQFFPISAKTCLGLEDLVEGLALQSEVMDLRADITASAEGIVMDSRAEQGLGIVVDAIVRWGCIRPGDVVVSDTSVGKVRLLKDVNNGALKKGLPSQPVRIVGFKSTPKAGDPLVCVASEQEGNELVEKRLAMQSQDADADAMASFSQVQVSGCESMTSTGTERRLERYELSLDQEDAPIRIPVVLKASADGSVSAVREAMLDLAKLSSFDINVDTISEGVGPLSTSEIEMARESNASIFCFDVKNQDKNVLAMAEAEGVKIHEFDVIYSLLDEAKEVFTNYLPALPVETVHGKAKVEAVFEINGGKDSVAGLKVLEGFLFKTIVDSDKGAPVQYRVLRDGTNVTTDVNGSKASSLKKFKDDVDKVRQGEECGLSLLGPVEYQEGDFIECYSIEMKKSFTGAVR</sequence>
<evidence type="ECO:0000256" key="4">
    <source>
        <dbReference type="ARBA" id="ARBA00022741"/>
    </source>
</evidence>
<evidence type="ECO:0000256" key="5">
    <source>
        <dbReference type="ARBA" id="ARBA00022917"/>
    </source>
</evidence>
<dbReference type="InterPro" id="IPR009000">
    <property type="entry name" value="Transl_B-barrel_sf"/>
</dbReference>
<dbReference type="CDD" id="cd01887">
    <property type="entry name" value="IF2_eIF5B"/>
    <property type="match status" value="1"/>
</dbReference>
<feature type="compositionally biased region" description="Low complexity" evidence="7">
    <location>
        <begin position="283"/>
        <end position="292"/>
    </location>
</feature>
<dbReference type="InterPro" id="IPR023115">
    <property type="entry name" value="TIF_IF2_dom3"/>
</dbReference>
<dbReference type="Proteomes" id="UP001153069">
    <property type="component" value="Unassembled WGS sequence"/>
</dbReference>
<dbReference type="GO" id="GO:0003743">
    <property type="term" value="F:translation initiation factor activity"/>
    <property type="evidence" value="ECO:0007669"/>
    <property type="project" value="UniProtKB-KW"/>
</dbReference>
<dbReference type="PANTHER" id="PTHR43381:SF20">
    <property type="entry name" value="TRANSLATION INITIATION FACTOR IF-2, MITOCHONDRIAL"/>
    <property type="match status" value="1"/>
</dbReference>
<dbReference type="InterPro" id="IPR027417">
    <property type="entry name" value="P-loop_NTPase"/>
</dbReference>
<protein>
    <submittedName>
        <fullName evidence="9">Factor IF-2</fullName>
    </submittedName>
</protein>
<keyword evidence="4" id="KW-0547">Nucleotide-binding</keyword>
<keyword evidence="5" id="KW-0648">Protein biosynthesis</keyword>
<feature type="region of interest" description="Disordered" evidence="7">
    <location>
        <begin position="148"/>
        <end position="221"/>
    </location>
</feature>
<dbReference type="EMBL" id="CAICTM010000080">
    <property type="protein sequence ID" value="CAB9500315.1"/>
    <property type="molecule type" value="Genomic_DNA"/>
</dbReference>
<evidence type="ECO:0000313" key="10">
    <source>
        <dbReference type="Proteomes" id="UP001153069"/>
    </source>
</evidence>
<dbReference type="Gene3D" id="3.40.50.300">
    <property type="entry name" value="P-loop containing nucleotide triphosphate hydrolases"/>
    <property type="match status" value="1"/>
</dbReference>
<dbReference type="GO" id="GO:0009507">
    <property type="term" value="C:chloroplast"/>
    <property type="evidence" value="ECO:0007669"/>
    <property type="project" value="UniProtKB-SubCell"/>
</dbReference>
<dbReference type="InterPro" id="IPR053905">
    <property type="entry name" value="EF-G-like_DII"/>
</dbReference>
<dbReference type="PANTHER" id="PTHR43381">
    <property type="entry name" value="TRANSLATION INITIATION FACTOR IF-2-RELATED"/>
    <property type="match status" value="1"/>
</dbReference>
<evidence type="ECO:0000256" key="7">
    <source>
        <dbReference type="SAM" id="MobiDB-lite"/>
    </source>
</evidence>
<dbReference type="Pfam" id="PF00009">
    <property type="entry name" value="GTP_EFTU"/>
    <property type="match status" value="1"/>
</dbReference>
<name>A0A9N8DGW4_9STRA</name>
<feature type="compositionally biased region" description="Low complexity" evidence="7">
    <location>
        <begin position="206"/>
        <end position="221"/>
    </location>
</feature>
<dbReference type="Gene3D" id="2.40.30.10">
    <property type="entry name" value="Translation factors"/>
    <property type="match status" value="2"/>
</dbReference>
<dbReference type="AlphaFoldDB" id="A0A9N8DGW4"/>
<dbReference type="PRINTS" id="PR00315">
    <property type="entry name" value="ELONGATNFCT"/>
</dbReference>
<feature type="compositionally biased region" description="Low complexity" evidence="7">
    <location>
        <begin position="496"/>
        <end position="505"/>
    </location>
</feature>
<evidence type="ECO:0000256" key="1">
    <source>
        <dbReference type="ARBA" id="ARBA00004229"/>
    </source>
</evidence>
<reference evidence="9" key="1">
    <citation type="submission" date="2020-06" db="EMBL/GenBank/DDBJ databases">
        <authorList>
            <consortium name="Plant Systems Biology data submission"/>
        </authorList>
    </citation>
    <scope>NUCLEOTIDE SEQUENCE</scope>
    <source>
        <strain evidence="9">D6</strain>
    </source>
</reference>
<dbReference type="SUPFAM" id="SSF52156">
    <property type="entry name" value="Initiation factor IF2/eIF5b, domain 3"/>
    <property type="match status" value="1"/>
</dbReference>
<dbReference type="SUPFAM" id="SSF52540">
    <property type="entry name" value="P-loop containing nucleoside triphosphate hydrolases"/>
    <property type="match status" value="1"/>
</dbReference>
<evidence type="ECO:0000256" key="6">
    <source>
        <dbReference type="ARBA" id="ARBA00023134"/>
    </source>
</evidence>
<dbReference type="InterPro" id="IPR000795">
    <property type="entry name" value="T_Tr_GTP-bd_dom"/>
</dbReference>
<accession>A0A9N8DGW4</accession>
<dbReference type="GO" id="GO:0005525">
    <property type="term" value="F:GTP binding"/>
    <property type="evidence" value="ECO:0007669"/>
    <property type="project" value="UniProtKB-KW"/>
</dbReference>
<feature type="region of interest" description="Disordered" evidence="7">
    <location>
        <begin position="474"/>
        <end position="508"/>
    </location>
</feature>
<organism evidence="9 10">
    <name type="scientific">Seminavis robusta</name>
    <dbReference type="NCBI Taxonomy" id="568900"/>
    <lineage>
        <taxon>Eukaryota</taxon>
        <taxon>Sar</taxon>
        <taxon>Stramenopiles</taxon>
        <taxon>Ochrophyta</taxon>
        <taxon>Bacillariophyta</taxon>
        <taxon>Bacillariophyceae</taxon>
        <taxon>Bacillariophycidae</taxon>
        <taxon>Naviculales</taxon>
        <taxon>Naviculaceae</taxon>
        <taxon>Seminavis</taxon>
    </lineage>
</organism>
<dbReference type="Pfam" id="PF22042">
    <property type="entry name" value="EF-G_D2"/>
    <property type="match status" value="1"/>
</dbReference>
<dbReference type="InterPro" id="IPR015760">
    <property type="entry name" value="TIF_IF2"/>
</dbReference>
<feature type="compositionally biased region" description="Basic and acidic residues" evidence="7">
    <location>
        <begin position="401"/>
        <end position="416"/>
    </location>
</feature>